<reference evidence="2" key="2">
    <citation type="submission" date="2020-05" db="UniProtKB">
        <authorList>
            <consortium name="EnsemblMetazoa"/>
        </authorList>
    </citation>
    <scope>IDENTIFICATION</scope>
    <source>
        <strain evidence="2">IAEA</strain>
    </source>
</reference>
<protein>
    <submittedName>
        <fullName evidence="2">Uncharacterized protein</fullName>
    </submittedName>
</protein>
<reference evidence="3" key="1">
    <citation type="submission" date="2015-01" db="EMBL/GenBank/DDBJ databases">
        <authorList>
            <person name="Aksoy S."/>
            <person name="Warren W."/>
            <person name="Wilson R.K."/>
        </authorList>
    </citation>
    <scope>NUCLEOTIDE SEQUENCE [LARGE SCALE GENOMIC DNA]</scope>
    <source>
        <strain evidence="3">IAEA</strain>
    </source>
</reference>
<sequence length="89" mass="10004">MIVKESISSSLLSGIIKGTVQVRVLDPKLPFNLTIARRNLEFIKRRFLLLIALIGPILEYAPIVWAPSYECDIECVPSEVCLAFSQINE</sequence>
<proteinExistence type="predicted"/>
<dbReference type="EMBL" id="JXJN01003778">
    <property type="status" value="NOT_ANNOTATED_CDS"/>
    <property type="molecule type" value="Genomic_DNA"/>
</dbReference>
<keyword evidence="1" id="KW-1133">Transmembrane helix</keyword>
<name>A0A1B0AUX3_9MUSC</name>
<evidence type="ECO:0000256" key="1">
    <source>
        <dbReference type="SAM" id="Phobius"/>
    </source>
</evidence>
<evidence type="ECO:0000313" key="2">
    <source>
        <dbReference type="EnsemblMetazoa" id="GPPI009520-PA"/>
    </source>
</evidence>
<dbReference type="AlphaFoldDB" id="A0A1B0AUX3"/>
<feature type="transmembrane region" description="Helical" evidence="1">
    <location>
        <begin position="47"/>
        <end position="65"/>
    </location>
</feature>
<keyword evidence="3" id="KW-1185">Reference proteome</keyword>
<evidence type="ECO:0000313" key="3">
    <source>
        <dbReference type="Proteomes" id="UP000092460"/>
    </source>
</evidence>
<organism evidence="2 3">
    <name type="scientific">Glossina palpalis gambiensis</name>
    <dbReference type="NCBI Taxonomy" id="67801"/>
    <lineage>
        <taxon>Eukaryota</taxon>
        <taxon>Metazoa</taxon>
        <taxon>Ecdysozoa</taxon>
        <taxon>Arthropoda</taxon>
        <taxon>Hexapoda</taxon>
        <taxon>Insecta</taxon>
        <taxon>Pterygota</taxon>
        <taxon>Neoptera</taxon>
        <taxon>Endopterygota</taxon>
        <taxon>Diptera</taxon>
        <taxon>Brachycera</taxon>
        <taxon>Muscomorpha</taxon>
        <taxon>Hippoboscoidea</taxon>
        <taxon>Glossinidae</taxon>
        <taxon>Glossina</taxon>
    </lineage>
</organism>
<dbReference type="VEuPathDB" id="VectorBase:GPPI009520"/>
<dbReference type="Proteomes" id="UP000092460">
    <property type="component" value="Unassembled WGS sequence"/>
</dbReference>
<keyword evidence="1" id="KW-0812">Transmembrane</keyword>
<accession>A0A1B0AUX3</accession>
<dbReference type="EnsemblMetazoa" id="GPPI009520-RA">
    <property type="protein sequence ID" value="GPPI009520-PA"/>
    <property type="gene ID" value="GPPI009520"/>
</dbReference>
<keyword evidence="1" id="KW-0472">Membrane</keyword>